<comment type="caution">
    <text evidence="1">The sequence shown here is derived from an EMBL/GenBank/DDBJ whole genome shotgun (WGS) entry which is preliminary data.</text>
</comment>
<accession>A0A0F9BQS3</accession>
<dbReference type="EMBL" id="LAZR01036673">
    <property type="protein sequence ID" value="KKL24225.1"/>
    <property type="molecule type" value="Genomic_DNA"/>
</dbReference>
<proteinExistence type="predicted"/>
<dbReference type="AlphaFoldDB" id="A0A0F9BQS3"/>
<protein>
    <submittedName>
        <fullName evidence="1">Uncharacterized protein</fullName>
    </submittedName>
</protein>
<name>A0A0F9BQS3_9ZZZZ</name>
<gene>
    <name evidence="1" type="ORF">LCGC14_2417420</name>
</gene>
<reference evidence="1" key="1">
    <citation type="journal article" date="2015" name="Nature">
        <title>Complex archaea that bridge the gap between prokaryotes and eukaryotes.</title>
        <authorList>
            <person name="Spang A."/>
            <person name="Saw J.H."/>
            <person name="Jorgensen S.L."/>
            <person name="Zaremba-Niedzwiedzka K."/>
            <person name="Martijn J."/>
            <person name="Lind A.E."/>
            <person name="van Eijk R."/>
            <person name="Schleper C."/>
            <person name="Guy L."/>
            <person name="Ettema T.J."/>
        </authorList>
    </citation>
    <scope>NUCLEOTIDE SEQUENCE</scope>
</reference>
<organism evidence="1">
    <name type="scientific">marine sediment metagenome</name>
    <dbReference type="NCBI Taxonomy" id="412755"/>
    <lineage>
        <taxon>unclassified sequences</taxon>
        <taxon>metagenomes</taxon>
        <taxon>ecological metagenomes</taxon>
    </lineage>
</organism>
<sequence length="42" mass="4653">MSDDLPELPHVYTEGDESPSFLVAFPFDISAFQEVVAAVERP</sequence>
<evidence type="ECO:0000313" key="1">
    <source>
        <dbReference type="EMBL" id="KKL24225.1"/>
    </source>
</evidence>
<feature type="non-terminal residue" evidence="1">
    <location>
        <position position="42"/>
    </location>
</feature>